<evidence type="ECO:0000313" key="7">
    <source>
        <dbReference type="Proteomes" id="UP000717996"/>
    </source>
</evidence>
<dbReference type="InterPro" id="IPR011989">
    <property type="entry name" value="ARM-like"/>
</dbReference>
<dbReference type="InterPro" id="IPR013932">
    <property type="entry name" value="TATA-bd_TIP120"/>
</dbReference>
<evidence type="ECO:0000256" key="2">
    <source>
        <dbReference type="ARBA" id="ARBA00022737"/>
    </source>
</evidence>
<dbReference type="Pfam" id="PF25782">
    <property type="entry name" value="TPR_CAND1"/>
    <property type="match status" value="1"/>
</dbReference>
<name>A0A9P7CBA4_RHIOR</name>
<dbReference type="PANTHER" id="PTHR12696">
    <property type="entry name" value="TIP120"/>
    <property type="match status" value="1"/>
</dbReference>
<dbReference type="InterPro" id="IPR016024">
    <property type="entry name" value="ARM-type_fold"/>
</dbReference>
<dbReference type="EMBL" id="JAANIT010000742">
    <property type="protein sequence ID" value="KAG1544829.1"/>
    <property type="molecule type" value="Genomic_DNA"/>
</dbReference>
<dbReference type="OrthoDB" id="6260732at2759"/>
<organism evidence="6 7">
    <name type="scientific">Rhizopus oryzae</name>
    <name type="common">Mucormycosis agent</name>
    <name type="synonym">Rhizopus arrhizus var. delemar</name>
    <dbReference type="NCBI Taxonomy" id="64495"/>
    <lineage>
        <taxon>Eukaryota</taxon>
        <taxon>Fungi</taxon>
        <taxon>Fungi incertae sedis</taxon>
        <taxon>Mucoromycota</taxon>
        <taxon>Mucoromycotina</taxon>
        <taxon>Mucoromycetes</taxon>
        <taxon>Mucorales</taxon>
        <taxon>Mucorineae</taxon>
        <taxon>Rhizopodaceae</taxon>
        <taxon>Rhizopus</taxon>
    </lineage>
</organism>
<comment type="caution">
    <text evidence="6">The sequence shown here is derived from an EMBL/GenBank/DDBJ whole genome shotgun (WGS) entry which is preliminary data.</text>
</comment>
<keyword evidence="2" id="KW-0677">Repeat</keyword>
<feature type="domain" description="TATA-binding protein interacting (TIP20)" evidence="5">
    <location>
        <begin position="1098"/>
        <end position="1261"/>
    </location>
</feature>
<evidence type="ECO:0000259" key="5">
    <source>
        <dbReference type="Pfam" id="PF08623"/>
    </source>
</evidence>
<dbReference type="GO" id="GO:0010265">
    <property type="term" value="P:SCF complex assembly"/>
    <property type="evidence" value="ECO:0007669"/>
    <property type="project" value="InterPro"/>
</dbReference>
<sequence length="1290" mass="144827">MSNAVNAYMIANLIEKMSNQDRDFRYMALNDLMSELQKDSFIMEPMIESKVVRAVLQLMDDKNSEVQNLAVKCLGPLVKQVKEDCLIDMIDQLDEYTAQTKNEELRGIASVSLKTVITEINQAQGGVICSRVIPKLLRNIQNDNLTYEMEMDTLDILSEVLTRFGAQITVERQTEIQNALLPLLHHARPAIRKRTTIAIGHLVTHTNDSLFQQLFAYLLDGLRSDSGSNEKRRTFVQCTSVLSRYSTIRLGRHLPELVPIIISYTKKSEEDDELREICFQTLESFIYRCPTEIAPFVNEITQLALEYIKHDPNFAGDDSDDDLENEDEEMDEDEDDEYDDIADYSDDDDDMSWKVRRSSSKVLCAVIETRLDLLQQLYENVAPVLINRFKEREESVRVDLLQTFIALLHQTSASEEREDSYPALGKLGSLNFDGINVLPVKRPDNSASIIDGSRQVLMAQVPKLCRALAKQVGSKSTQTRQISFQLLRELVVVLHGGLEDQIELFIPTISNLLSGALSDQHQIASSNLKIEVISFLRVFFRSHAPNAIHSRLDKFSPIIIQSISDKYYKITSEAFLACMEFIKVIRPIYYNPESHQYDISEIDQQHVPFIHQIYATVLQILGTSDADQEVKEKSIMCLGVILTQVGDVLQSQQGEALNVLLERLRNEVTRLISIKALAVVAQSPVAVGDSLQKCVTVAAVELTLLLRKNNRGLRIASLECLCILISRHGDHITNRSLANLLNEVRPLVSDTDLHLLPLALQTVECILVKNPKTIDDIKTSILPTLFCLIQSPLLQGSSLNSLLNLFAALAKASPSDYQFLVKGLVDPLLAAKKSNVSAGSATAVTNKQAASTVAQCVAVLAANTSESNCKETTTQFQSYILDPSTNESVKYLSLLTLGELGRRINLSGFSDIDQQVIDLFGAQSEEVKFAAAFALGNICVGNIPKYLPLIISQIKEQPKKRYLLLHALKEIITRYNENKASLGDTDDQIWNLLLENSESDQEEGTRTVVAECLGKFALSDPAKFLPQLEERLSSPSIQLRAAVATAIKYTVVDPSGEHDPFLKPIIKKFLQLLEDSDLNVRRLALLTINSAALRKPHLVRETLVNLIPLLYQETVIRDELIHTVEMGPFKHKVDDGLEIRKAAYECMYTLLSNSLDRIDVHGFLERVTIALNDQHDIKMLAYLMLIRLGKVAPSAVTQKLDDLVEPLKTTLDFKMRSNAVKQEVEKNQELIRADLRCILSLSSLCDEAVSPHFYQFMNEVKVGPLAVEFKSIVDEAESREYRIGDYMDLS</sequence>
<accession>A0A9P7CBA4</accession>
<comment type="similarity">
    <text evidence="1">Belongs to the CAND family.</text>
</comment>
<protein>
    <recommendedName>
        <fullName evidence="5">TATA-binding protein interacting (TIP20) domain-containing protein</fullName>
    </recommendedName>
</protein>
<gene>
    <name evidence="6" type="ORF">G6F51_005824</name>
</gene>
<dbReference type="SUPFAM" id="SSF48371">
    <property type="entry name" value="ARM repeat"/>
    <property type="match status" value="1"/>
</dbReference>
<evidence type="ECO:0000256" key="3">
    <source>
        <dbReference type="ARBA" id="ARBA00022786"/>
    </source>
</evidence>
<proteinExistence type="inferred from homology"/>
<evidence type="ECO:0000313" key="6">
    <source>
        <dbReference type="EMBL" id="KAG1544829.1"/>
    </source>
</evidence>
<reference evidence="6" key="1">
    <citation type="journal article" date="2020" name="Microb. Genom.">
        <title>Genetic diversity of clinical and environmental Mucorales isolates obtained from an investigation of mucormycosis cases among solid organ transplant recipients.</title>
        <authorList>
            <person name="Nguyen M.H."/>
            <person name="Kaul D."/>
            <person name="Muto C."/>
            <person name="Cheng S.J."/>
            <person name="Richter R.A."/>
            <person name="Bruno V.M."/>
            <person name="Liu G."/>
            <person name="Beyhan S."/>
            <person name="Sundermann A.J."/>
            <person name="Mounaud S."/>
            <person name="Pasculle A.W."/>
            <person name="Nierman W.C."/>
            <person name="Driscoll E."/>
            <person name="Cumbie R."/>
            <person name="Clancy C.J."/>
            <person name="Dupont C.L."/>
        </authorList>
    </citation>
    <scope>NUCLEOTIDE SEQUENCE</scope>
    <source>
        <strain evidence="6">GL16</strain>
    </source>
</reference>
<dbReference type="InterPro" id="IPR039852">
    <property type="entry name" value="CAND1/CAND2"/>
</dbReference>
<dbReference type="Gene3D" id="1.25.10.10">
    <property type="entry name" value="Leucine-rich Repeat Variant"/>
    <property type="match status" value="1"/>
</dbReference>
<dbReference type="Pfam" id="PF08623">
    <property type="entry name" value="TIP120"/>
    <property type="match status" value="1"/>
</dbReference>
<dbReference type="Proteomes" id="UP000717996">
    <property type="component" value="Unassembled WGS sequence"/>
</dbReference>
<evidence type="ECO:0000256" key="4">
    <source>
        <dbReference type="SAM" id="MobiDB-lite"/>
    </source>
</evidence>
<feature type="region of interest" description="Disordered" evidence="4">
    <location>
        <begin position="312"/>
        <end position="345"/>
    </location>
</feature>
<evidence type="ECO:0000256" key="1">
    <source>
        <dbReference type="ARBA" id="ARBA00007657"/>
    </source>
</evidence>
<feature type="compositionally biased region" description="Acidic residues" evidence="4">
    <location>
        <begin position="317"/>
        <end position="345"/>
    </location>
</feature>
<keyword evidence="3" id="KW-0833">Ubl conjugation pathway</keyword>